<comment type="caution">
    <text evidence="1">The sequence shown here is derived from an EMBL/GenBank/DDBJ whole genome shotgun (WGS) entry which is preliminary data.</text>
</comment>
<dbReference type="InParanoid" id="G4U0N9"/>
<sequence length="26" mass="2936">MGNGEMNSRRCTFTLGGTLSRSQLYR</sequence>
<name>G4U0N9_SERID</name>
<gene>
    <name evidence="1" type="ORF">PIIN_11115</name>
</gene>
<reference evidence="1 2" key="1">
    <citation type="journal article" date="2011" name="PLoS Pathog.">
        <title>Endophytic Life Strategies Decoded by Genome and Transcriptome Analyses of the Mutualistic Root Symbiont Piriformospora indica.</title>
        <authorList>
            <person name="Zuccaro A."/>
            <person name="Lahrmann U."/>
            <person name="Guldener U."/>
            <person name="Langen G."/>
            <person name="Pfiffi S."/>
            <person name="Biedenkopf D."/>
            <person name="Wong P."/>
            <person name="Samans B."/>
            <person name="Grimm C."/>
            <person name="Basiewicz M."/>
            <person name="Murat C."/>
            <person name="Martin F."/>
            <person name="Kogel K.H."/>
        </authorList>
    </citation>
    <scope>NUCLEOTIDE SEQUENCE [LARGE SCALE GENOMIC DNA]</scope>
    <source>
        <strain evidence="1 2">DSM 11827</strain>
    </source>
</reference>
<dbReference type="HOGENOM" id="CLU_3417293_0_0_1"/>
<evidence type="ECO:0000313" key="2">
    <source>
        <dbReference type="Proteomes" id="UP000007148"/>
    </source>
</evidence>
<accession>G4U0N9</accession>
<dbReference type="AlphaFoldDB" id="G4U0N9"/>
<keyword evidence="2" id="KW-1185">Reference proteome</keyword>
<evidence type="ECO:0000313" key="1">
    <source>
        <dbReference type="EMBL" id="CCA77132.1"/>
    </source>
</evidence>
<protein>
    <submittedName>
        <fullName evidence="1">Uncharacterized protein</fullName>
    </submittedName>
</protein>
<organism evidence="1 2">
    <name type="scientific">Serendipita indica (strain DSM 11827)</name>
    <name type="common">Root endophyte fungus</name>
    <name type="synonym">Piriformospora indica</name>
    <dbReference type="NCBI Taxonomy" id="1109443"/>
    <lineage>
        <taxon>Eukaryota</taxon>
        <taxon>Fungi</taxon>
        <taxon>Dikarya</taxon>
        <taxon>Basidiomycota</taxon>
        <taxon>Agaricomycotina</taxon>
        <taxon>Agaricomycetes</taxon>
        <taxon>Sebacinales</taxon>
        <taxon>Serendipitaceae</taxon>
        <taxon>Serendipita</taxon>
    </lineage>
</organism>
<dbReference type="Proteomes" id="UP000007148">
    <property type="component" value="Unassembled WGS sequence"/>
</dbReference>
<proteinExistence type="predicted"/>
<dbReference type="EMBL" id="CAFZ01001298">
    <property type="protein sequence ID" value="CCA77132.1"/>
    <property type="molecule type" value="Genomic_DNA"/>
</dbReference>